<accession>A0ABP8J3I7</accession>
<dbReference type="InterPro" id="IPR011251">
    <property type="entry name" value="Luciferase-like_dom"/>
</dbReference>
<reference evidence="3" key="1">
    <citation type="journal article" date="2019" name="Int. J. Syst. Evol. Microbiol.">
        <title>The Global Catalogue of Microorganisms (GCM) 10K type strain sequencing project: providing services to taxonomists for standard genome sequencing and annotation.</title>
        <authorList>
            <consortium name="The Broad Institute Genomics Platform"/>
            <consortium name="The Broad Institute Genome Sequencing Center for Infectious Disease"/>
            <person name="Wu L."/>
            <person name="Ma J."/>
        </authorList>
    </citation>
    <scope>NUCLEOTIDE SEQUENCE [LARGE SCALE GENOMIC DNA]</scope>
    <source>
        <strain evidence="3">JCM 17688</strain>
    </source>
</reference>
<dbReference type="InterPro" id="IPR036661">
    <property type="entry name" value="Luciferase-like_sf"/>
</dbReference>
<sequence>MTDASIPLNVLDLAPVVAGGTAAQALRDAVDLARHAESWGYHRYWVAEHHFVAVASVAPAVLIGQILAATDRIRVGAAAVQLGYTTTISVAEAFGTLAALHPGRVDLGVGRSAQRRQQALAAAGASKAAQDTTAAQALPRVVDGVVVPAPFDPSRVLARPRVLASLDALIPEGAAAPSFSQQVTDLADLAAGVFTARGTALRSTVAECIDGPVWVFGSSAGESATVAGRRGLPFVANYHVSPATTLDAVAAYRAAFRPGTLQRPRVVVSADVVVADTDQQAHRLAAGYARWVHSIRFGDGAIPFPTDSDDLTDEQLAGVADRTETQFVGAPSAVAARLRALARVTGADELVVTSVTHDHGARLRSHELLAKEWGIL</sequence>
<dbReference type="RefSeq" id="WP_344990316.1">
    <property type="nucleotide sequence ID" value="NZ_BAABFR010000004.1"/>
</dbReference>
<comment type="caution">
    <text evidence="2">The sequence shown here is derived from an EMBL/GenBank/DDBJ whole genome shotgun (WGS) entry which is preliminary data.</text>
</comment>
<feature type="domain" description="Luciferase-like" evidence="1">
    <location>
        <begin position="18"/>
        <end position="123"/>
    </location>
</feature>
<dbReference type="PANTHER" id="PTHR30137:SF6">
    <property type="entry name" value="LUCIFERASE-LIKE MONOOXYGENASE"/>
    <property type="match status" value="1"/>
</dbReference>
<organism evidence="2 3">
    <name type="scientific">Tsukamurella soli</name>
    <dbReference type="NCBI Taxonomy" id="644556"/>
    <lineage>
        <taxon>Bacteria</taxon>
        <taxon>Bacillati</taxon>
        <taxon>Actinomycetota</taxon>
        <taxon>Actinomycetes</taxon>
        <taxon>Mycobacteriales</taxon>
        <taxon>Tsukamurellaceae</taxon>
        <taxon>Tsukamurella</taxon>
    </lineage>
</organism>
<dbReference type="PANTHER" id="PTHR30137">
    <property type="entry name" value="LUCIFERASE-LIKE MONOOXYGENASE"/>
    <property type="match status" value="1"/>
</dbReference>
<gene>
    <name evidence="2" type="ORF">GCM10023147_04730</name>
</gene>
<keyword evidence="3" id="KW-1185">Reference proteome</keyword>
<protein>
    <submittedName>
        <fullName evidence="2">LLM class flavin-dependent oxidoreductase</fullName>
    </submittedName>
</protein>
<dbReference type="EMBL" id="BAABFR010000004">
    <property type="protein sequence ID" value="GAA4384367.1"/>
    <property type="molecule type" value="Genomic_DNA"/>
</dbReference>
<dbReference type="Pfam" id="PF00296">
    <property type="entry name" value="Bac_luciferase"/>
    <property type="match status" value="2"/>
</dbReference>
<evidence type="ECO:0000313" key="2">
    <source>
        <dbReference type="EMBL" id="GAA4384367.1"/>
    </source>
</evidence>
<evidence type="ECO:0000259" key="1">
    <source>
        <dbReference type="Pfam" id="PF00296"/>
    </source>
</evidence>
<dbReference type="Proteomes" id="UP001500635">
    <property type="component" value="Unassembled WGS sequence"/>
</dbReference>
<name>A0ABP8J3I7_9ACTN</name>
<dbReference type="CDD" id="cd00347">
    <property type="entry name" value="Flavin_utilizing_monoxygenases"/>
    <property type="match status" value="1"/>
</dbReference>
<dbReference type="SUPFAM" id="SSF51679">
    <property type="entry name" value="Bacterial luciferase-like"/>
    <property type="match status" value="1"/>
</dbReference>
<dbReference type="InterPro" id="IPR050766">
    <property type="entry name" value="Bact_Lucif_Oxidored"/>
</dbReference>
<evidence type="ECO:0000313" key="3">
    <source>
        <dbReference type="Proteomes" id="UP001500635"/>
    </source>
</evidence>
<proteinExistence type="predicted"/>
<dbReference type="Gene3D" id="3.20.20.30">
    <property type="entry name" value="Luciferase-like domain"/>
    <property type="match status" value="1"/>
</dbReference>
<feature type="domain" description="Luciferase-like" evidence="1">
    <location>
        <begin position="211"/>
        <end position="346"/>
    </location>
</feature>